<accession>A0A4R8C7N5</accession>
<proteinExistence type="predicted"/>
<evidence type="ECO:0000313" key="1">
    <source>
        <dbReference type="EMBL" id="TDW71275.1"/>
    </source>
</evidence>
<dbReference type="RefSeq" id="WP_134106360.1">
    <property type="nucleotide sequence ID" value="NZ_SODP01000002.1"/>
</dbReference>
<sequence>MSIAEVTSRQHRRRVRVWFGEHVIAQYVAEEPLAARYEQAMRRRFAGLKVTNDLLGPLESTD</sequence>
<dbReference type="OrthoDB" id="3829757at2"/>
<evidence type="ECO:0000313" key="2">
    <source>
        <dbReference type="Proteomes" id="UP000295146"/>
    </source>
</evidence>
<dbReference type="Proteomes" id="UP000295146">
    <property type="component" value="Unassembled WGS sequence"/>
</dbReference>
<dbReference type="AlphaFoldDB" id="A0A4R8C7N5"/>
<gene>
    <name evidence="1" type="ORF">EV653_5355</name>
</gene>
<keyword evidence="2" id="KW-1185">Reference proteome</keyword>
<protein>
    <submittedName>
        <fullName evidence="1">Uncharacterized protein</fullName>
    </submittedName>
</protein>
<name>A0A4R8C7N5_9ACTN</name>
<organism evidence="1 2">
    <name type="scientific">Kribbella pratensis</name>
    <dbReference type="NCBI Taxonomy" id="2512112"/>
    <lineage>
        <taxon>Bacteria</taxon>
        <taxon>Bacillati</taxon>
        <taxon>Actinomycetota</taxon>
        <taxon>Actinomycetes</taxon>
        <taxon>Propionibacteriales</taxon>
        <taxon>Kribbellaceae</taxon>
        <taxon>Kribbella</taxon>
    </lineage>
</organism>
<reference evidence="1 2" key="1">
    <citation type="submission" date="2019-03" db="EMBL/GenBank/DDBJ databases">
        <title>Genomic Encyclopedia of Type Strains, Phase III (KMG-III): the genomes of soil and plant-associated and newly described type strains.</title>
        <authorList>
            <person name="Whitman W."/>
        </authorList>
    </citation>
    <scope>NUCLEOTIDE SEQUENCE [LARGE SCALE GENOMIC DNA]</scope>
    <source>
        <strain evidence="1 2">VKM Ac-2573</strain>
    </source>
</reference>
<comment type="caution">
    <text evidence="1">The sequence shown here is derived from an EMBL/GenBank/DDBJ whole genome shotgun (WGS) entry which is preliminary data.</text>
</comment>
<dbReference type="EMBL" id="SODP01000002">
    <property type="protein sequence ID" value="TDW71275.1"/>
    <property type="molecule type" value="Genomic_DNA"/>
</dbReference>